<gene>
    <name evidence="2" type="ORF">AYI70_g395</name>
</gene>
<proteinExistence type="predicted"/>
<dbReference type="Proteomes" id="UP000187283">
    <property type="component" value="Unassembled WGS sequence"/>
</dbReference>
<protein>
    <submittedName>
        <fullName evidence="2">Uncharacterized protein</fullName>
    </submittedName>
</protein>
<dbReference type="AlphaFoldDB" id="A0A1R1YGV6"/>
<evidence type="ECO:0000313" key="3">
    <source>
        <dbReference type="Proteomes" id="UP000187283"/>
    </source>
</evidence>
<comment type="caution">
    <text evidence="2">The sequence shown here is derived from an EMBL/GenBank/DDBJ whole genome shotgun (WGS) entry which is preliminary data.</text>
</comment>
<dbReference type="OrthoDB" id="10441550at2759"/>
<evidence type="ECO:0000256" key="1">
    <source>
        <dbReference type="SAM" id="MobiDB-lite"/>
    </source>
</evidence>
<accession>A0A1R1YGV6</accession>
<feature type="region of interest" description="Disordered" evidence="1">
    <location>
        <begin position="124"/>
        <end position="145"/>
    </location>
</feature>
<dbReference type="EMBL" id="LSSN01000061">
    <property type="protein sequence ID" value="OMJ26151.1"/>
    <property type="molecule type" value="Genomic_DNA"/>
</dbReference>
<organism evidence="2 3">
    <name type="scientific">Smittium culicis</name>
    <dbReference type="NCBI Taxonomy" id="133412"/>
    <lineage>
        <taxon>Eukaryota</taxon>
        <taxon>Fungi</taxon>
        <taxon>Fungi incertae sedis</taxon>
        <taxon>Zoopagomycota</taxon>
        <taxon>Kickxellomycotina</taxon>
        <taxon>Harpellomycetes</taxon>
        <taxon>Harpellales</taxon>
        <taxon>Legeriomycetaceae</taxon>
        <taxon>Smittium</taxon>
    </lineage>
</organism>
<evidence type="ECO:0000313" key="2">
    <source>
        <dbReference type="EMBL" id="OMJ26151.1"/>
    </source>
</evidence>
<keyword evidence="3" id="KW-1185">Reference proteome</keyword>
<reference evidence="2 3" key="1">
    <citation type="submission" date="2017-01" db="EMBL/GenBank/DDBJ databases">
        <authorList>
            <person name="Mah S.A."/>
            <person name="Swanson W.J."/>
            <person name="Moy G.W."/>
            <person name="Vacquier V.D."/>
        </authorList>
    </citation>
    <scope>NUCLEOTIDE SEQUENCE [LARGE SCALE GENOMIC DNA]</scope>
    <source>
        <strain evidence="2 3">GSMNP</strain>
    </source>
</reference>
<name>A0A1R1YGV6_9FUNG</name>
<sequence>MGFVFKSTEPEKTVSLESTAPTIKIIPFETAAATKTNYGDKRAAEAKKLEHNYGSGSSYTTSARTIREHVIFNDNQSDSDGNKTPSEHSMMAVKARFGLIPQKEFLNYVSNVDRAPQGANVANMELDSIPPGYTGADTEMRQNTD</sequence>